<comment type="subcellular location">
    <subcellularLocation>
        <location evidence="1">Cell outer membrane</location>
    </subcellularLocation>
</comment>
<evidence type="ECO:0000256" key="1">
    <source>
        <dbReference type="ARBA" id="ARBA00004442"/>
    </source>
</evidence>
<feature type="domain" description="Outer membrane protein OmpA-like transmembrane" evidence="2">
    <location>
        <begin position="52"/>
        <end position="213"/>
    </location>
</feature>
<sequence length="218" mass="22996">MSRIRHQCLLKYCLLKNSITFLSQAYITMSKKSLLATSLLIAGLVLSAQATAQQRYLGAAIGTAKWNIDCTGATACDKTDTSYQILTGYNFSPTWAIEGSFFSLGETSASNAGVAGAFKSSGVDVGAVVKTPAMKGFVGLAKMGLAYVKGEVVGSVGSLVGSGSKYSVQPMFGFGVMYQVNQDVNVRAEYTYRKVKVADMSDATGNVSTFTLGAQSTF</sequence>
<organism evidence="3 4">
    <name type="scientific">Undibacterium parvum</name>
    <dbReference type="NCBI Taxonomy" id="401471"/>
    <lineage>
        <taxon>Bacteria</taxon>
        <taxon>Pseudomonadati</taxon>
        <taxon>Pseudomonadota</taxon>
        <taxon>Betaproteobacteria</taxon>
        <taxon>Burkholderiales</taxon>
        <taxon>Oxalobacteraceae</taxon>
        <taxon>Undibacterium</taxon>
    </lineage>
</organism>
<name>A0A3Q9BQI9_9BURK</name>
<evidence type="ECO:0000313" key="3">
    <source>
        <dbReference type="EMBL" id="AZP12158.1"/>
    </source>
</evidence>
<dbReference type="KEGG" id="upv:EJN92_09175"/>
<evidence type="ECO:0000313" key="4">
    <source>
        <dbReference type="Proteomes" id="UP000275663"/>
    </source>
</evidence>
<dbReference type="GO" id="GO:0009279">
    <property type="term" value="C:cell outer membrane"/>
    <property type="evidence" value="ECO:0007669"/>
    <property type="project" value="UniProtKB-SubCell"/>
</dbReference>
<protein>
    <submittedName>
        <fullName evidence="3">Porin family protein</fullName>
    </submittedName>
</protein>
<dbReference type="SUPFAM" id="SSF56925">
    <property type="entry name" value="OMPA-like"/>
    <property type="match status" value="1"/>
</dbReference>
<accession>A0A3Q9BQI9</accession>
<dbReference type="Proteomes" id="UP000275663">
    <property type="component" value="Chromosome"/>
</dbReference>
<dbReference type="Gene3D" id="2.40.160.20">
    <property type="match status" value="1"/>
</dbReference>
<dbReference type="Pfam" id="PF01389">
    <property type="entry name" value="OmpA_membrane"/>
    <property type="match status" value="1"/>
</dbReference>
<dbReference type="EMBL" id="CP034464">
    <property type="protein sequence ID" value="AZP12158.1"/>
    <property type="molecule type" value="Genomic_DNA"/>
</dbReference>
<evidence type="ECO:0000259" key="2">
    <source>
        <dbReference type="Pfam" id="PF01389"/>
    </source>
</evidence>
<reference evidence="3 4" key="1">
    <citation type="journal article" date="2011" name="Int. J. Syst. Evol. Microbiol.">
        <title>Description of Undibacterium oligocarboniphilum sp. nov., isolated from purified water, and Undibacterium pigrum strain CCUG 49012 as the type strain of Undibacterium parvum sp. nov., and emended descriptions of the genus Undibacterium and the species Undibacterium pigrum.</title>
        <authorList>
            <person name="Eder W."/>
            <person name="Wanner G."/>
            <person name="Ludwig W."/>
            <person name="Busse H.J."/>
            <person name="Ziemke-Kageler F."/>
            <person name="Lang E."/>
        </authorList>
    </citation>
    <scope>NUCLEOTIDE SEQUENCE [LARGE SCALE GENOMIC DNA]</scope>
    <source>
        <strain evidence="3 4">DSM 23061</strain>
    </source>
</reference>
<proteinExistence type="predicted"/>
<dbReference type="InterPro" id="IPR011250">
    <property type="entry name" value="OMP/PagP_B-barrel"/>
</dbReference>
<gene>
    <name evidence="3" type="ORF">EJN92_09175</name>
</gene>
<dbReference type="InterPro" id="IPR000498">
    <property type="entry name" value="OmpA-like_TM_dom"/>
</dbReference>
<dbReference type="AlphaFoldDB" id="A0A3Q9BQI9"/>
<keyword evidence="4" id="KW-1185">Reference proteome</keyword>